<reference evidence="3 4" key="1">
    <citation type="submission" date="2019-02" db="EMBL/GenBank/DDBJ databases">
        <title>Deep-cultivation of Planctomycetes and their phenomic and genomic characterization uncovers novel biology.</title>
        <authorList>
            <person name="Wiegand S."/>
            <person name="Jogler M."/>
            <person name="Boedeker C."/>
            <person name="Pinto D."/>
            <person name="Vollmers J."/>
            <person name="Rivas-Marin E."/>
            <person name="Kohn T."/>
            <person name="Peeters S.H."/>
            <person name="Heuer A."/>
            <person name="Rast P."/>
            <person name="Oberbeckmann S."/>
            <person name="Bunk B."/>
            <person name="Jeske O."/>
            <person name="Meyerdierks A."/>
            <person name="Storesund J.E."/>
            <person name="Kallscheuer N."/>
            <person name="Luecker S."/>
            <person name="Lage O.M."/>
            <person name="Pohl T."/>
            <person name="Merkel B.J."/>
            <person name="Hornburger P."/>
            <person name="Mueller R.-W."/>
            <person name="Bruemmer F."/>
            <person name="Labrenz M."/>
            <person name="Spormann A.M."/>
            <person name="Op Den Camp H."/>
            <person name="Overmann J."/>
            <person name="Amann R."/>
            <person name="Jetten M.S.M."/>
            <person name="Mascher T."/>
            <person name="Medema M.H."/>
            <person name="Devos D.P."/>
            <person name="Kaster A.-K."/>
            <person name="Ovreas L."/>
            <person name="Rohde M."/>
            <person name="Galperin M.Y."/>
            <person name="Jogler C."/>
        </authorList>
    </citation>
    <scope>NUCLEOTIDE SEQUENCE [LARGE SCALE GENOMIC DNA]</scope>
    <source>
        <strain evidence="3 4">Q31b</strain>
    </source>
</reference>
<name>A0A5C6E635_9BACT</name>
<dbReference type="EMBL" id="SJPY01000003">
    <property type="protein sequence ID" value="TWU43417.1"/>
    <property type="molecule type" value="Genomic_DNA"/>
</dbReference>
<dbReference type="Pfam" id="PF03372">
    <property type="entry name" value="Exo_endo_phos"/>
    <property type="match status" value="1"/>
</dbReference>
<accession>A0A5C6E635</accession>
<evidence type="ECO:0000256" key="1">
    <source>
        <dbReference type="SAM" id="Phobius"/>
    </source>
</evidence>
<keyword evidence="1" id="KW-1133">Transmembrane helix</keyword>
<keyword evidence="1" id="KW-0472">Membrane</keyword>
<feature type="domain" description="Endonuclease/exonuclease/phosphatase" evidence="2">
    <location>
        <begin position="103"/>
        <end position="334"/>
    </location>
</feature>
<keyword evidence="1" id="KW-0812">Transmembrane</keyword>
<dbReference type="OrthoDB" id="209281at2"/>
<comment type="caution">
    <text evidence="3">The sequence shown here is derived from an EMBL/GenBank/DDBJ whole genome shotgun (WGS) entry which is preliminary data.</text>
</comment>
<dbReference type="Proteomes" id="UP000315471">
    <property type="component" value="Unassembled WGS sequence"/>
</dbReference>
<dbReference type="InterPro" id="IPR005135">
    <property type="entry name" value="Endo/exonuclease/phosphatase"/>
</dbReference>
<protein>
    <submittedName>
        <fullName evidence="3">Endonuclease/Exonuclease/phosphatase family protein</fullName>
    </submittedName>
</protein>
<feature type="transmembrane region" description="Helical" evidence="1">
    <location>
        <begin position="64"/>
        <end position="87"/>
    </location>
</feature>
<evidence type="ECO:0000259" key="2">
    <source>
        <dbReference type="Pfam" id="PF03372"/>
    </source>
</evidence>
<keyword evidence="3" id="KW-0269">Exonuclease</keyword>
<dbReference type="Gene3D" id="3.60.10.10">
    <property type="entry name" value="Endonuclease/exonuclease/phosphatase"/>
    <property type="match status" value="1"/>
</dbReference>
<dbReference type="SUPFAM" id="SSF56219">
    <property type="entry name" value="DNase I-like"/>
    <property type="match status" value="1"/>
</dbReference>
<dbReference type="RefSeq" id="WP_146599848.1">
    <property type="nucleotide sequence ID" value="NZ_SJPY01000003.1"/>
</dbReference>
<dbReference type="InterPro" id="IPR036691">
    <property type="entry name" value="Endo/exonu/phosph_ase_sf"/>
</dbReference>
<organism evidence="3 4">
    <name type="scientific">Novipirellula aureliae</name>
    <dbReference type="NCBI Taxonomy" id="2527966"/>
    <lineage>
        <taxon>Bacteria</taxon>
        <taxon>Pseudomonadati</taxon>
        <taxon>Planctomycetota</taxon>
        <taxon>Planctomycetia</taxon>
        <taxon>Pirellulales</taxon>
        <taxon>Pirellulaceae</taxon>
        <taxon>Novipirellula</taxon>
    </lineage>
</organism>
<feature type="transmembrane region" description="Helical" evidence="1">
    <location>
        <begin position="31"/>
        <end position="52"/>
    </location>
</feature>
<evidence type="ECO:0000313" key="4">
    <source>
        <dbReference type="Proteomes" id="UP000315471"/>
    </source>
</evidence>
<sequence length="346" mass="39091">MKRTLLILAIAYLVLLILVWALMWTGMNSHWTITLLLFSPRWVLALPLLVLVPLTLGYRKKLALIYLVHGWILLFPILDFHVGGLPFSKSASVPPNTPVLRVLTSNLGGGDIDFDRLIQLIEDEQIDVVLFQECKHRLAETVFKKLDWNTRQEDEIAIASPMQLSDAVLLARKPESHANSAAAVTCTIRLPDEHWPHDTLESHDRGNVRIRLVSAHFPTFRPALEKLQRFDFGNGPIALDQMGEAYREVVGQVHRSIAESEESVIVAGDFNMPVESDHFQRFWGSYQNAFSSVGSGFGHTKFTRFHGIRIDHLLADQHWQILTCEVGPNLGGDHRPVIATFSLRTE</sequence>
<dbReference type="GO" id="GO:0004527">
    <property type="term" value="F:exonuclease activity"/>
    <property type="evidence" value="ECO:0007669"/>
    <property type="project" value="UniProtKB-KW"/>
</dbReference>
<keyword evidence="3" id="KW-0540">Nuclease</keyword>
<keyword evidence="4" id="KW-1185">Reference proteome</keyword>
<proteinExistence type="predicted"/>
<gene>
    <name evidence="3" type="ORF">Q31b_24560</name>
</gene>
<keyword evidence="3" id="KW-0255">Endonuclease</keyword>
<evidence type="ECO:0000313" key="3">
    <source>
        <dbReference type="EMBL" id="TWU43417.1"/>
    </source>
</evidence>
<dbReference type="AlphaFoldDB" id="A0A5C6E635"/>
<dbReference type="GO" id="GO:0004519">
    <property type="term" value="F:endonuclease activity"/>
    <property type="evidence" value="ECO:0007669"/>
    <property type="project" value="UniProtKB-KW"/>
</dbReference>
<keyword evidence="3" id="KW-0378">Hydrolase</keyword>